<evidence type="ECO:0000313" key="3">
    <source>
        <dbReference type="Proteomes" id="UP000006322"/>
    </source>
</evidence>
<reference evidence="3" key="1">
    <citation type="journal article" date="2014" name="Environ. Microbiol.">
        <title>Comparative genomics of the marine bacterial genus Glaciecola reveals the high degree of genomic diversity and genomic characteristic for cold adaptation.</title>
        <authorList>
            <person name="Qin Q.L."/>
            <person name="Xie B.B."/>
            <person name="Yu Y."/>
            <person name="Shu Y.L."/>
            <person name="Rong J.C."/>
            <person name="Zhang Y.J."/>
            <person name="Zhao D.L."/>
            <person name="Chen X.L."/>
            <person name="Zhang X.Y."/>
            <person name="Chen B."/>
            <person name="Zhou B.C."/>
            <person name="Zhang Y.Z."/>
        </authorList>
    </citation>
    <scope>NUCLEOTIDE SEQUENCE [LARGE SCALE GENOMIC DNA]</scope>
    <source>
        <strain evidence="3">LMG 21857</strain>
    </source>
</reference>
<gene>
    <name evidence="2" type="ORF">GPLA_3968</name>
</gene>
<evidence type="ECO:0000259" key="1">
    <source>
        <dbReference type="Pfam" id="PF18796"/>
    </source>
</evidence>
<sequence length="268" mass="30664">MIPQSGHSRLHRPYYRNGHQHRAGADVSFQDIVKIFGFRTINIGKWVTCEEQQIAANLFFDAFCDLMDILQVPASVIALNGTLSLAFGAGGRKHSCAHYESQTKRLALAKNAGGGSLAHEWFHAFDHYVCDKLFKTSQPQNFASELWLDDHEMQPHPLNIKLSRCFEHIFLTPDKEEANQYVLTSAAVDKEMKLYYFARPQELAARAFEAIIQDHPIRNAFLVQGTKKSPEAMLGIYPQNQHRQNVQRYFLDYFVHLGQALENKRVQS</sequence>
<dbReference type="EMBL" id="BAER01000118">
    <property type="protein sequence ID" value="GAC34847.1"/>
    <property type="molecule type" value="Genomic_DNA"/>
</dbReference>
<proteinExistence type="predicted"/>
<dbReference type="Pfam" id="PF18796">
    <property type="entry name" value="LPD1"/>
    <property type="match status" value="1"/>
</dbReference>
<dbReference type="OrthoDB" id="343736at2"/>
<dbReference type="InterPro" id="IPR041047">
    <property type="entry name" value="LPD1"/>
</dbReference>
<comment type="caution">
    <text evidence="2">The sequence shown here is derived from an EMBL/GenBank/DDBJ whole genome shotgun (WGS) entry which is preliminary data.</text>
</comment>
<dbReference type="Proteomes" id="UP000006322">
    <property type="component" value="Unassembled WGS sequence"/>
</dbReference>
<organism evidence="2 3">
    <name type="scientific">Paraglaciecola polaris LMG 21857</name>
    <dbReference type="NCBI Taxonomy" id="1129793"/>
    <lineage>
        <taxon>Bacteria</taxon>
        <taxon>Pseudomonadati</taxon>
        <taxon>Pseudomonadota</taxon>
        <taxon>Gammaproteobacteria</taxon>
        <taxon>Alteromonadales</taxon>
        <taxon>Alteromonadaceae</taxon>
        <taxon>Paraglaciecola</taxon>
    </lineage>
</organism>
<keyword evidence="3" id="KW-1185">Reference proteome</keyword>
<dbReference type="AlphaFoldDB" id="K6ZXA3"/>
<protein>
    <recommendedName>
        <fullName evidence="1">Large polyvalent protein-associated domain-containing protein</fullName>
    </recommendedName>
</protein>
<evidence type="ECO:0000313" key="2">
    <source>
        <dbReference type="EMBL" id="GAC34847.1"/>
    </source>
</evidence>
<dbReference type="STRING" id="1129793.GPLA_3968"/>
<feature type="domain" description="Large polyvalent protein-associated" evidence="1">
    <location>
        <begin position="189"/>
        <end position="261"/>
    </location>
</feature>
<dbReference type="RefSeq" id="WP_007106612.1">
    <property type="nucleotide sequence ID" value="NZ_BAER01000118.1"/>
</dbReference>
<dbReference type="NCBIfam" id="NF041907">
    <property type="entry name" value="CLCA_X"/>
    <property type="match status" value="1"/>
</dbReference>
<name>K6ZXA3_9ALTE</name>
<accession>K6ZXA3</accession>